<dbReference type="EMBL" id="BAOP01000005">
    <property type="protein sequence ID" value="GAC78830.1"/>
    <property type="molecule type" value="Genomic_DNA"/>
</dbReference>
<dbReference type="OrthoDB" id="4477733at2"/>
<evidence type="ECO:0000313" key="2">
    <source>
        <dbReference type="EMBL" id="GAC78830.1"/>
    </source>
</evidence>
<sequence length="489" mass="51534">MITFGKTARARALRIGTAAMVCGLLVVGTTQSTGGVPSASDRASVIDLPEQIPVDRATTADEESDAPTSPRKTRPTVTSPDGTVCAPGRSATLGVVFSAVFDSFLPQIPAQHRAAAQAAKTNALSGLHQMTISDLAISMHPSDLGASDDAPINTYRDPISQWIVTQLMNVKDGDAGRPIRVDNLTVSQAVETAWLYFYLTAVIPLTMAKDTMPTFYSVGPTSLGTLITLPITIGTAGMKLFYKAISNAVVDRCTAQMTPAQIEQAGRPDPDLAFTSQVPSIIADIAGQVSIAEPGTCPAVADMSLGRVVERTSEYLQAVAPNRGTAAEVKNRIRGLKQFMKTTLVPHNLIPADPADFSTVETLLSYGLGVAPYAGGALTDMLVGLAHNLAKGDKPGEMVPMWDLTVTKSLTAAYFAYALTTQVISLIQDQVASGLAATMGGVDLMPRIKGVINAPNTYGLVVFHNVLRSICLDEDRTTVAGTAVSATRW</sequence>
<evidence type="ECO:0000313" key="3">
    <source>
        <dbReference type="Proteomes" id="UP000035009"/>
    </source>
</evidence>
<feature type="region of interest" description="Disordered" evidence="1">
    <location>
        <begin position="32"/>
        <end position="85"/>
    </location>
</feature>
<reference evidence="2 3" key="1">
    <citation type="submission" date="2013-02" db="EMBL/GenBank/DDBJ databases">
        <title>Whole genome shotgun sequence of Gordonia malaquae NBRC 108250.</title>
        <authorList>
            <person name="Yoshida I."/>
            <person name="Hosoyama A."/>
            <person name="Tsuchikane K."/>
            <person name="Ando Y."/>
            <person name="Baba S."/>
            <person name="Ohji S."/>
            <person name="Hamada M."/>
            <person name="Tamura T."/>
            <person name="Yamazoe A."/>
            <person name="Yamazaki S."/>
            <person name="Fujita N."/>
        </authorList>
    </citation>
    <scope>NUCLEOTIDE SEQUENCE [LARGE SCALE GENOMIC DNA]</scope>
    <source>
        <strain evidence="2 3">NBRC 108250</strain>
    </source>
</reference>
<dbReference type="RefSeq" id="WP_008376975.1">
    <property type="nucleotide sequence ID" value="NZ_BAOP01000005.1"/>
</dbReference>
<gene>
    <name evidence="2" type="ORF">GM1_005_00130</name>
</gene>
<evidence type="ECO:0000256" key="1">
    <source>
        <dbReference type="SAM" id="MobiDB-lite"/>
    </source>
</evidence>
<accession>M3UHH9</accession>
<dbReference type="eggNOG" id="ENOG5031KT9">
    <property type="taxonomic scope" value="Bacteria"/>
</dbReference>
<dbReference type="STRING" id="410332.SAMN04488550_0342"/>
<proteinExistence type="predicted"/>
<keyword evidence="3" id="KW-1185">Reference proteome</keyword>
<organism evidence="2 3">
    <name type="scientific">Gordonia malaquae NBRC 108250</name>
    <dbReference type="NCBI Taxonomy" id="1223542"/>
    <lineage>
        <taxon>Bacteria</taxon>
        <taxon>Bacillati</taxon>
        <taxon>Actinomycetota</taxon>
        <taxon>Actinomycetes</taxon>
        <taxon>Mycobacteriales</taxon>
        <taxon>Gordoniaceae</taxon>
        <taxon>Gordonia</taxon>
    </lineage>
</organism>
<protein>
    <submittedName>
        <fullName evidence="2">Uncharacterized protein</fullName>
    </submittedName>
</protein>
<comment type="caution">
    <text evidence="2">The sequence shown here is derived from an EMBL/GenBank/DDBJ whole genome shotgun (WGS) entry which is preliminary data.</text>
</comment>
<dbReference type="AlphaFoldDB" id="M3UHH9"/>
<name>M3UHH9_GORML</name>
<dbReference type="Proteomes" id="UP000035009">
    <property type="component" value="Unassembled WGS sequence"/>
</dbReference>